<dbReference type="EMBL" id="JAIWYP010000007">
    <property type="protein sequence ID" value="KAH3797210.1"/>
    <property type="molecule type" value="Genomic_DNA"/>
</dbReference>
<gene>
    <name evidence="1" type="ORF">DPMN_150786</name>
</gene>
<accession>A0A9D4J3N4</accession>
<organism evidence="1 2">
    <name type="scientific">Dreissena polymorpha</name>
    <name type="common">Zebra mussel</name>
    <name type="synonym">Mytilus polymorpha</name>
    <dbReference type="NCBI Taxonomy" id="45954"/>
    <lineage>
        <taxon>Eukaryota</taxon>
        <taxon>Metazoa</taxon>
        <taxon>Spiralia</taxon>
        <taxon>Lophotrochozoa</taxon>
        <taxon>Mollusca</taxon>
        <taxon>Bivalvia</taxon>
        <taxon>Autobranchia</taxon>
        <taxon>Heteroconchia</taxon>
        <taxon>Euheterodonta</taxon>
        <taxon>Imparidentia</taxon>
        <taxon>Neoheterodontei</taxon>
        <taxon>Myida</taxon>
        <taxon>Dreissenoidea</taxon>
        <taxon>Dreissenidae</taxon>
        <taxon>Dreissena</taxon>
    </lineage>
</organism>
<protein>
    <recommendedName>
        <fullName evidence="3">Protein quiver</fullName>
    </recommendedName>
</protein>
<sequence>MRHEMATLRNALVSSLVKNGGCSDPFDTFKVEDHCIQCSKYEAKQGSLNVLIRGCESEALDNNGCASWKQNGASGELSLCDTDRCNAASAPVAYIPILLVACALAAKTTFMY</sequence>
<name>A0A9D4J3N4_DREPO</name>
<dbReference type="Proteomes" id="UP000828390">
    <property type="component" value="Unassembled WGS sequence"/>
</dbReference>
<keyword evidence="2" id="KW-1185">Reference proteome</keyword>
<evidence type="ECO:0000313" key="2">
    <source>
        <dbReference type="Proteomes" id="UP000828390"/>
    </source>
</evidence>
<proteinExistence type="predicted"/>
<comment type="caution">
    <text evidence="1">The sequence shown here is derived from an EMBL/GenBank/DDBJ whole genome shotgun (WGS) entry which is preliminary data.</text>
</comment>
<evidence type="ECO:0008006" key="3">
    <source>
        <dbReference type="Google" id="ProtNLM"/>
    </source>
</evidence>
<dbReference type="AlphaFoldDB" id="A0A9D4J3N4"/>
<evidence type="ECO:0000313" key="1">
    <source>
        <dbReference type="EMBL" id="KAH3797210.1"/>
    </source>
</evidence>
<reference evidence="1" key="2">
    <citation type="submission" date="2020-11" db="EMBL/GenBank/DDBJ databases">
        <authorList>
            <person name="McCartney M.A."/>
            <person name="Auch B."/>
            <person name="Kono T."/>
            <person name="Mallez S."/>
            <person name="Becker A."/>
            <person name="Gohl D.M."/>
            <person name="Silverstein K.A.T."/>
            <person name="Koren S."/>
            <person name="Bechman K.B."/>
            <person name="Herman A."/>
            <person name="Abrahante J.E."/>
            <person name="Garbe J."/>
        </authorList>
    </citation>
    <scope>NUCLEOTIDE SEQUENCE</scope>
    <source>
        <strain evidence="1">Duluth1</strain>
        <tissue evidence="1">Whole animal</tissue>
    </source>
</reference>
<reference evidence="1" key="1">
    <citation type="journal article" date="2019" name="bioRxiv">
        <title>The Genome of the Zebra Mussel, Dreissena polymorpha: A Resource for Invasive Species Research.</title>
        <authorList>
            <person name="McCartney M.A."/>
            <person name="Auch B."/>
            <person name="Kono T."/>
            <person name="Mallez S."/>
            <person name="Zhang Y."/>
            <person name="Obille A."/>
            <person name="Becker A."/>
            <person name="Abrahante J.E."/>
            <person name="Garbe J."/>
            <person name="Badalamenti J.P."/>
            <person name="Herman A."/>
            <person name="Mangelson H."/>
            <person name="Liachko I."/>
            <person name="Sullivan S."/>
            <person name="Sone E.D."/>
            <person name="Koren S."/>
            <person name="Silverstein K.A.T."/>
            <person name="Beckman K.B."/>
            <person name="Gohl D.M."/>
        </authorList>
    </citation>
    <scope>NUCLEOTIDE SEQUENCE</scope>
    <source>
        <strain evidence="1">Duluth1</strain>
        <tissue evidence="1">Whole animal</tissue>
    </source>
</reference>